<organism evidence="2 3">
    <name type="scientific">Encephalitozoon romaleae (strain SJ-2008)</name>
    <name type="common">Microsporidian parasite</name>
    <dbReference type="NCBI Taxonomy" id="1178016"/>
    <lineage>
        <taxon>Eukaryota</taxon>
        <taxon>Fungi</taxon>
        <taxon>Fungi incertae sedis</taxon>
        <taxon>Microsporidia</taxon>
        <taxon>Unikaryonidae</taxon>
        <taxon>Encephalitozoon</taxon>
    </lineage>
</organism>
<evidence type="ECO:0000256" key="1">
    <source>
        <dbReference type="SAM" id="Coils"/>
    </source>
</evidence>
<evidence type="ECO:0000313" key="3">
    <source>
        <dbReference type="Proteomes" id="UP000010094"/>
    </source>
</evidence>
<dbReference type="HOGENOM" id="CLU_2210008_0_0_1"/>
<dbReference type="EMBL" id="CP003524">
    <property type="protein sequence ID" value="AFN83331.1"/>
    <property type="molecule type" value="Genomic_DNA"/>
</dbReference>
<evidence type="ECO:0000313" key="2">
    <source>
        <dbReference type="EMBL" id="AFN83331.1"/>
    </source>
</evidence>
<dbReference type="OrthoDB" id="2193922at2759"/>
<feature type="coiled-coil region" evidence="1">
    <location>
        <begin position="65"/>
        <end position="95"/>
    </location>
</feature>
<dbReference type="KEGG" id="ero:EROM_070800"/>
<protein>
    <submittedName>
        <fullName evidence="2">Uncharacterized protein</fullName>
    </submittedName>
</protein>
<name>I6ZUH2_ENCRO</name>
<keyword evidence="1" id="KW-0175">Coiled coil</keyword>
<dbReference type="RefSeq" id="XP_009264828.1">
    <property type="nucleotide sequence ID" value="XM_009266553.1"/>
</dbReference>
<accession>I6ZUH2</accession>
<dbReference type="Proteomes" id="UP000010094">
    <property type="component" value="Chromosome VII"/>
</dbReference>
<dbReference type="GeneID" id="20521639"/>
<reference evidence="2 3" key="1">
    <citation type="journal article" date="2012" name="Proc. Natl. Acad. Sci. U.S.A.">
        <title>Gain and loss of multiple functionally related, horizontally transferred genes in the reduced genomes of two microsporidian parasites.</title>
        <authorList>
            <person name="Pombert J.-F."/>
            <person name="Selman M."/>
            <person name="Burki F."/>
            <person name="Bardell F.T."/>
            <person name="Farinelli L."/>
            <person name="Solter L.F."/>
            <person name="Whitman D.W."/>
            <person name="Weiss L.M."/>
            <person name="Corradi N."/>
            <person name="Keeling P.J."/>
        </authorList>
    </citation>
    <scope>NUCLEOTIDE SEQUENCE [LARGE SCALE GENOMIC DNA]</scope>
    <source>
        <strain evidence="2 3">SJ-2008</strain>
    </source>
</reference>
<sequence>MSRIKNGKEGEEAYTLTDECLEELLPIDFYDKSRKPRDEQKIEFMVGKEKSIFEGERRRDFVDIVSALEVENLKMEAEIGRLAEKEDRIDKENNALKDILYGILSKLSS</sequence>
<dbReference type="VEuPathDB" id="MicrosporidiaDB:EROM_070800"/>
<keyword evidence="3" id="KW-1185">Reference proteome</keyword>
<proteinExistence type="predicted"/>
<gene>
    <name evidence="2" type="ordered locus">EROM_070800</name>
</gene>
<dbReference type="AlphaFoldDB" id="I6ZUH2"/>